<dbReference type="AlphaFoldDB" id="A0AAW2HV12"/>
<dbReference type="Gene3D" id="2.30.29.30">
    <property type="entry name" value="Pleckstrin-homology domain (PH domain)/Phosphotyrosine-binding domain (PTB)"/>
    <property type="match status" value="1"/>
</dbReference>
<dbReference type="InterPro" id="IPR052212">
    <property type="entry name" value="PH-like_domain"/>
</dbReference>
<dbReference type="PANTHER" id="PTHR12156">
    <property type="entry name" value="PLECKSTRIN HOMOLOGY-LIKE DOMAIN, FAMILY B, MEMBER 3"/>
    <property type="match status" value="1"/>
</dbReference>
<feature type="compositionally biased region" description="Basic and acidic residues" evidence="2">
    <location>
        <begin position="1052"/>
        <end position="1074"/>
    </location>
</feature>
<reference evidence="4" key="1">
    <citation type="journal article" date="2024" name="Gigascience">
        <title>Chromosome-level genome of the poultry shaft louse Menopon gallinae provides insight into the host-switching and adaptive evolution of parasitic lice.</title>
        <authorList>
            <person name="Xu Y."/>
            <person name="Ma L."/>
            <person name="Liu S."/>
            <person name="Liang Y."/>
            <person name="Liu Q."/>
            <person name="He Z."/>
            <person name="Tian L."/>
            <person name="Duan Y."/>
            <person name="Cai W."/>
            <person name="Li H."/>
            <person name="Song F."/>
        </authorList>
    </citation>
    <scope>NUCLEOTIDE SEQUENCE</scope>
    <source>
        <strain evidence="4">Cailab_2023a</strain>
    </source>
</reference>
<sequence length="1252" mass="141640">MAAVQTTKVECLEVREAGRALKVQSDNPHLVSIGSGRLSTNVTWHPLPEGKVTLGSSQSVDIVLQGTGVEPKHCVIENASNVVTLYPLAGMTTIDGVPATTATRLSQGNMICVGRSNYFRFNHPAEANLMKKFLPNTRISMAAPLNFFGNGDPSYEKKPPPAPHRRSRDSWGDSDDASVSNKVIKFECLAECQNQNKISPKVFPAGSTTVNSPAAAVLGHSRIPNGLLAASRSGPANGAVDYIEAPVPQTISSYPQKATISYSQTVQNGFGNPLFAGYTPRESPDQHKNSPGRTLTMPSPAFNRNPSPYARSVTPNMFTAKNSSPNYALRSVTPSPCNSRSFPAGDSGDVMSRSFDSSLSQSMSSSFDEFTARKDELEMKMLKAQEERKREQEAQLLEKQRLEEILTMCAEYERQAQCERQTKLPTTPTLQQNRIKTNGSLPRDKRTNGLPSPHSNSEDELNQIFTFESKSLPRSKDSRGRLKMDSAIASRSPYENLSKPGKEDYDVLVSKRVYVENTLVIKPQDGDLPSPQSPRTRIRTTVQSPKDQTDVANQLAIMCDYDTVDPIKPRNASPNIQRRKFLTPSQQLTQFNNLSELVHEEKKQNGENDLNDLMKRLEIEFSNSLSEFQAKKEEFSADELPESERHINEKPDDSTESAKNSTETVAPEESTPKQESFMRQKKKDDEMGRMKVEKSTWMGIITRLKSEIQSVEQQEEEILREVKMEAVLVNAEYAAQREKHKAEEEKLNSLREKQKQLDTEIDQCKARDSELQKSCNERIEELKKEIEKAEASHGSNTEEYKNLVEKLEAEKKSFEDLEFKQLEEEANWLATKDELQREIFDTSLRVETRKARLAELESQIREMEKVSQAETGNLEARKIKLLQQLEEARTKLKELDVRLSLEDGGHENSLELDESTGSVKGRPKSKQSQEDLVRISKVTSDAPIDIGKTGSLGRKTVESLKEIERIRQIHLAKQGSQVIEEERKRVEQLKRRVQDEVRAQWEQSRQRECNSLNSVGSEESSLTCSDQPTESASSDDADKALTPTMPAMLQEVSDRGTPEDSLRSKDLENGEFRNSRPVSDYSCSDYEHQIVKKRDLKPIRLLQQRPLTRYLPIRSETLNLRQHIESAGHQVDLCQYVTIDATSCRGFLHKLGGKFHHWNKRWFVFDRTRRTLLYYADKSEKKQRGGTYFQAIEEVYVDHLNSVKSPQPHLTFVIKTHERTYHLMAPSPEAMRIWVDVIFTGAEGYQEFEHGS</sequence>
<comment type="caution">
    <text evidence="4">The sequence shown here is derived from an EMBL/GenBank/DDBJ whole genome shotgun (WGS) entry which is preliminary data.</text>
</comment>
<feature type="compositionally biased region" description="Basic and acidic residues" evidence="2">
    <location>
        <begin position="474"/>
        <end position="484"/>
    </location>
</feature>
<feature type="compositionally biased region" description="Polar residues" evidence="2">
    <location>
        <begin position="289"/>
        <end position="304"/>
    </location>
</feature>
<evidence type="ECO:0000259" key="3">
    <source>
        <dbReference type="PROSITE" id="PS50003"/>
    </source>
</evidence>
<feature type="coiled-coil region" evidence="1">
    <location>
        <begin position="367"/>
        <end position="403"/>
    </location>
</feature>
<evidence type="ECO:0000256" key="1">
    <source>
        <dbReference type="SAM" id="Coils"/>
    </source>
</evidence>
<dbReference type="Pfam" id="PF00498">
    <property type="entry name" value="FHA"/>
    <property type="match status" value="1"/>
</dbReference>
<name>A0AAW2HV12_9NEOP</name>
<dbReference type="FunFam" id="2.60.200.20:FF:000004">
    <property type="entry name" value="pleckstrin homology-like domain family B member 1 isoform X1"/>
    <property type="match status" value="1"/>
</dbReference>
<dbReference type="InterPro" id="IPR001849">
    <property type="entry name" value="PH_domain"/>
</dbReference>
<feature type="coiled-coil region" evidence="1">
    <location>
        <begin position="846"/>
        <end position="902"/>
    </location>
</feature>
<organism evidence="4">
    <name type="scientific">Menopon gallinae</name>
    <name type="common">poultry shaft louse</name>
    <dbReference type="NCBI Taxonomy" id="328185"/>
    <lineage>
        <taxon>Eukaryota</taxon>
        <taxon>Metazoa</taxon>
        <taxon>Ecdysozoa</taxon>
        <taxon>Arthropoda</taxon>
        <taxon>Hexapoda</taxon>
        <taxon>Insecta</taxon>
        <taxon>Pterygota</taxon>
        <taxon>Neoptera</taxon>
        <taxon>Paraneoptera</taxon>
        <taxon>Psocodea</taxon>
        <taxon>Troctomorpha</taxon>
        <taxon>Phthiraptera</taxon>
        <taxon>Amblycera</taxon>
        <taxon>Menoponidae</taxon>
        <taxon>Menopon</taxon>
    </lineage>
</organism>
<accession>A0AAW2HV12</accession>
<proteinExistence type="predicted"/>
<feature type="region of interest" description="Disordered" evidence="2">
    <location>
        <begin position="906"/>
        <end position="933"/>
    </location>
</feature>
<feature type="compositionally biased region" description="Low complexity" evidence="2">
    <location>
        <begin position="423"/>
        <end position="432"/>
    </location>
</feature>
<evidence type="ECO:0000313" key="4">
    <source>
        <dbReference type="EMBL" id="KAL0273807.1"/>
    </source>
</evidence>
<feature type="region of interest" description="Disordered" evidence="2">
    <location>
        <begin position="151"/>
        <end position="176"/>
    </location>
</feature>
<dbReference type="EMBL" id="JARGDH010000003">
    <property type="protein sequence ID" value="KAL0273807.1"/>
    <property type="molecule type" value="Genomic_DNA"/>
</dbReference>
<dbReference type="SUPFAM" id="SSF49879">
    <property type="entry name" value="SMAD/FHA domain"/>
    <property type="match status" value="1"/>
</dbReference>
<feature type="region of interest" description="Disordered" evidence="2">
    <location>
        <begin position="1004"/>
        <end position="1074"/>
    </location>
</feature>
<dbReference type="SMART" id="SM00233">
    <property type="entry name" value="PH"/>
    <property type="match status" value="1"/>
</dbReference>
<feature type="region of interest" description="Disordered" evidence="2">
    <location>
        <begin position="420"/>
        <end position="487"/>
    </location>
</feature>
<feature type="compositionally biased region" description="Polar residues" evidence="2">
    <location>
        <begin position="1009"/>
        <end position="1034"/>
    </location>
</feature>
<feature type="region of interest" description="Disordered" evidence="2">
    <location>
        <begin position="523"/>
        <end position="548"/>
    </location>
</feature>
<dbReference type="InterPro" id="IPR000253">
    <property type="entry name" value="FHA_dom"/>
</dbReference>
<feature type="coiled-coil region" evidence="1">
    <location>
        <begin position="972"/>
        <end position="999"/>
    </location>
</feature>
<dbReference type="Pfam" id="PF00169">
    <property type="entry name" value="PH"/>
    <property type="match status" value="1"/>
</dbReference>
<dbReference type="CDD" id="cd22713">
    <property type="entry name" value="FHA_PHLB1"/>
    <property type="match status" value="1"/>
</dbReference>
<feature type="coiled-coil region" evidence="1">
    <location>
        <begin position="701"/>
        <end position="820"/>
    </location>
</feature>
<feature type="region of interest" description="Disordered" evidence="2">
    <location>
        <begin position="279"/>
        <end position="304"/>
    </location>
</feature>
<feature type="compositionally biased region" description="Basic and acidic residues" evidence="2">
    <location>
        <begin position="642"/>
        <end position="653"/>
    </location>
</feature>
<feature type="compositionally biased region" description="Polar residues" evidence="2">
    <location>
        <begin position="533"/>
        <end position="548"/>
    </location>
</feature>
<protein>
    <recommendedName>
        <fullName evidence="3">PH domain-containing protein</fullName>
    </recommendedName>
</protein>
<feature type="region of interest" description="Disordered" evidence="2">
    <location>
        <begin position="634"/>
        <end position="691"/>
    </location>
</feature>
<evidence type="ECO:0000256" key="2">
    <source>
        <dbReference type="SAM" id="MobiDB-lite"/>
    </source>
</evidence>
<feature type="domain" description="PH" evidence="3">
    <location>
        <begin position="1141"/>
        <end position="1243"/>
    </location>
</feature>
<dbReference type="PANTHER" id="PTHR12156:SF5">
    <property type="entry name" value="FI18040P1"/>
    <property type="match status" value="1"/>
</dbReference>
<dbReference type="Gene3D" id="2.60.200.20">
    <property type="match status" value="1"/>
</dbReference>
<dbReference type="InterPro" id="IPR011993">
    <property type="entry name" value="PH-like_dom_sf"/>
</dbReference>
<dbReference type="SUPFAM" id="SSF50729">
    <property type="entry name" value="PH domain-like"/>
    <property type="match status" value="1"/>
</dbReference>
<dbReference type="PROSITE" id="PS50003">
    <property type="entry name" value="PH_DOMAIN"/>
    <property type="match status" value="1"/>
</dbReference>
<feature type="compositionally biased region" description="Basic and acidic residues" evidence="2">
    <location>
        <begin position="670"/>
        <end position="691"/>
    </location>
</feature>
<gene>
    <name evidence="4" type="ORF">PYX00_006393</name>
</gene>
<dbReference type="InterPro" id="IPR008984">
    <property type="entry name" value="SMAD_FHA_dom_sf"/>
</dbReference>
<keyword evidence="1" id="KW-0175">Coiled coil</keyword>